<reference evidence="3" key="1">
    <citation type="journal article" date="2019" name="Curr. Biol.">
        <title>Genome Sequence of Striga asiatica Provides Insight into the Evolution of Plant Parasitism.</title>
        <authorList>
            <person name="Yoshida S."/>
            <person name="Kim S."/>
            <person name="Wafula E.K."/>
            <person name="Tanskanen J."/>
            <person name="Kim Y.M."/>
            <person name="Honaas L."/>
            <person name="Yang Z."/>
            <person name="Spallek T."/>
            <person name="Conn C.E."/>
            <person name="Ichihashi Y."/>
            <person name="Cheong K."/>
            <person name="Cui S."/>
            <person name="Der J.P."/>
            <person name="Gundlach H."/>
            <person name="Jiao Y."/>
            <person name="Hori C."/>
            <person name="Ishida J.K."/>
            <person name="Kasahara H."/>
            <person name="Kiba T."/>
            <person name="Kim M.S."/>
            <person name="Koo N."/>
            <person name="Laohavisit A."/>
            <person name="Lee Y.H."/>
            <person name="Lumba S."/>
            <person name="McCourt P."/>
            <person name="Mortimer J.C."/>
            <person name="Mutuku J.M."/>
            <person name="Nomura T."/>
            <person name="Sasaki-Sekimoto Y."/>
            <person name="Seto Y."/>
            <person name="Wang Y."/>
            <person name="Wakatake T."/>
            <person name="Sakakibara H."/>
            <person name="Demura T."/>
            <person name="Yamaguchi S."/>
            <person name="Yoneyama K."/>
            <person name="Manabe R.I."/>
            <person name="Nelson D.C."/>
            <person name="Schulman A.H."/>
            <person name="Timko M.P."/>
            <person name="dePamphilis C.W."/>
            <person name="Choi D."/>
            <person name="Shirasu K."/>
        </authorList>
    </citation>
    <scope>NUCLEOTIDE SEQUENCE [LARGE SCALE GENOMIC DNA]</scope>
    <source>
        <strain evidence="3">cv. UVA1</strain>
    </source>
</reference>
<feature type="compositionally biased region" description="Basic and acidic residues" evidence="1">
    <location>
        <begin position="14"/>
        <end position="26"/>
    </location>
</feature>
<dbReference type="AlphaFoldDB" id="A0A5A7RGI3"/>
<feature type="region of interest" description="Disordered" evidence="1">
    <location>
        <begin position="9"/>
        <end position="63"/>
    </location>
</feature>
<evidence type="ECO:0000313" key="3">
    <source>
        <dbReference type="Proteomes" id="UP000325081"/>
    </source>
</evidence>
<dbReference type="Proteomes" id="UP000325081">
    <property type="component" value="Unassembled WGS sequence"/>
</dbReference>
<dbReference type="EMBL" id="BKCP01012625">
    <property type="protein sequence ID" value="GER56294.1"/>
    <property type="molecule type" value="Genomic_DNA"/>
</dbReference>
<name>A0A5A7RGI3_STRAF</name>
<evidence type="ECO:0000256" key="1">
    <source>
        <dbReference type="SAM" id="MobiDB-lite"/>
    </source>
</evidence>
<organism evidence="2 3">
    <name type="scientific">Striga asiatica</name>
    <name type="common">Asiatic witchweed</name>
    <name type="synonym">Buchnera asiatica</name>
    <dbReference type="NCBI Taxonomy" id="4170"/>
    <lineage>
        <taxon>Eukaryota</taxon>
        <taxon>Viridiplantae</taxon>
        <taxon>Streptophyta</taxon>
        <taxon>Embryophyta</taxon>
        <taxon>Tracheophyta</taxon>
        <taxon>Spermatophyta</taxon>
        <taxon>Magnoliopsida</taxon>
        <taxon>eudicotyledons</taxon>
        <taxon>Gunneridae</taxon>
        <taxon>Pentapetalae</taxon>
        <taxon>asterids</taxon>
        <taxon>lamiids</taxon>
        <taxon>Lamiales</taxon>
        <taxon>Orobanchaceae</taxon>
        <taxon>Buchnereae</taxon>
        <taxon>Striga</taxon>
    </lineage>
</organism>
<proteinExistence type="predicted"/>
<gene>
    <name evidence="2" type="ORF">STAS_34019</name>
</gene>
<protein>
    <submittedName>
        <fullName evidence="2">Insulinase (Peptidase family M16) family protein</fullName>
    </submittedName>
</protein>
<evidence type="ECO:0000313" key="2">
    <source>
        <dbReference type="EMBL" id="GER56294.1"/>
    </source>
</evidence>
<sequence>MDQFPLMVCPDRSAGLEKGDKVEHKLQQHKPKLQQKGTLSNRAFYGKNSKLDRPSRSARARKSELPQTTIWPWITRPTSKLPNLATAEARDPKVCKSGLTFSARIREKSFKTSSRFASTEYALIKLFHDTISFSPNDLNNSRAFSTCPHLAYTDNKQFIRTITDPISTCILSEAPVSIFRIVTELGTIPSRCIRLYIENALAMSRACE</sequence>
<accession>A0A5A7RGI3</accession>
<comment type="caution">
    <text evidence="2">The sequence shown here is derived from an EMBL/GenBank/DDBJ whole genome shotgun (WGS) entry which is preliminary data.</text>
</comment>
<keyword evidence="3" id="KW-1185">Reference proteome</keyword>